<reference evidence="1" key="2">
    <citation type="submission" date="2020-11" db="EMBL/GenBank/DDBJ databases">
        <authorList>
            <person name="McCartney M.A."/>
            <person name="Auch B."/>
            <person name="Kono T."/>
            <person name="Mallez S."/>
            <person name="Becker A."/>
            <person name="Gohl D.M."/>
            <person name="Silverstein K.A.T."/>
            <person name="Koren S."/>
            <person name="Bechman K.B."/>
            <person name="Herman A."/>
            <person name="Abrahante J.E."/>
            <person name="Garbe J."/>
        </authorList>
    </citation>
    <scope>NUCLEOTIDE SEQUENCE</scope>
    <source>
        <strain evidence="1">Duluth1</strain>
        <tissue evidence="1">Whole animal</tissue>
    </source>
</reference>
<dbReference type="Proteomes" id="UP000828390">
    <property type="component" value="Unassembled WGS sequence"/>
</dbReference>
<comment type="caution">
    <text evidence="1">The sequence shown here is derived from an EMBL/GenBank/DDBJ whole genome shotgun (WGS) entry which is preliminary data.</text>
</comment>
<reference evidence="1" key="1">
    <citation type="journal article" date="2019" name="bioRxiv">
        <title>The Genome of the Zebra Mussel, Dreissena polymorpha: A Resource for Invasive Species Research.</title>
        <authorList>
            <person name="McCartney M.A."/>
            <person name="Auch B."/>
            <person name="Kono T."/>
            <person name="Mallez S."/>
            <person name="Zhang Y."/>
            <person name="Obille A."/>
            <person name="Becker A."/>
            <person name="Abrahante J.E."/>
            <person name="Garbe J."/>
            <person name="Badalamenti J.P."/>
            <person name="Herman A."/>
            <person name="Mangelson H."/>
            <person name="Liachko I."/>
            <person name="Sullivan S."/>
            <person name="Sone E.D."/>
            <person name="Koren S."/>
            <person name="Silverstein K.A.T."/>
            <person name="Beckman K.B."/>
            <person name="Gohl D.M."/>
        </authorList>
    </citation>
    <scope>NUCLEOTIDE SEQUENCE</scope>
    <source>
        <strain evidence="1">Duluth1</strain>
        <tissue evidence="1">Whole animal</tissue>
    </source>
</reference>
<organism evidence="1 2">
    <name type="scientific">Dreissena polymorpha</name>
    <name type="common">Zebra mussel</name>
    <name type="synonym">Mytilus polymorpha</name>
    <dbReference type="NCBI Taxonomy" id="45954"/>
    <lineage>
        <taxon>Eukaryota</taxon>
        <taxon>Metazoa</taxon>
        <taxon>Spiralia</taxon>
        <taxon>Lophotrochozoa</taxon>
        <taxon>Mollusca</taxon>
        <taxon>Bivalvia</taxon>
        <taxon>Autobranchia</taxon>
        <taxon>Heteroconchia</taxon>
        <taxon>Euheterodonta</taxon>
        <taxon>Imparidentia</taxon>
        <taxon>Neoheterodontei</taxon>
        <taxon>Myida</taxon>
        <taxon>Dreissenoidea</taxon>
        <taxon>Dreissenidae</taxon>
        <taxon>Dreissena</taxon>
    </lineage>
</organism>
<dbReference type="EMBL" id="JAIWYP010000004">
    <property type="protein sequence ID" value="KAH3837087.1"/>
    <property type="molecule type" value="Genomic_DNA"/>
</dbReference>
<dbReference type="AlphaFoldDB" id="A0A9D4KD18"/>
<protein>
    <submittedName>
        <fullName evidence="1">Uncharacterized protein</fullName>
    </submittedName>
</protein>
<keyword evidence="2" id="KW-1185">Reference proteome</keyword>
<evidence type="ECO:0000313" key="2">
    <source>
        <dbReference type="Proteomes" id="UP000828390"/>
    </source>
</evidence>
<accession>A0A9D4KD18</accession>
<name>A0A9D4KD18_DREPO</name>
<gene>
    <name evidence="1" type="ORF">DPMN_110465</name>
</gene>
<evidence type="ECO:0000313" key="1">
    <source>
        <dbReference type="EMBL" id="KAH3837087.1"/>
    </source>
</evidence>
<sequence length="103" mass="11696">MVTDLEVTFMTFLIIPSVKGYLKAVFRDACAQEACVQVSQPYSIMETKRDSQGLYFGKLMYLLVNNCYLSIGAAAREILKLDRGLPPMNIKMCWSWSVSIIIF</sequence>
<proteinExistence type="predicted"/>